<dbReference type="AlphaFoldDB" id="A0A1G4JVN7"/>
<proteinExistence type="inferred from homology"/>
<organism evidence="6 7">
    <name type="scientific">Lachancea dasiensis</name>
    <dbReference type="NCBI Taxonomy" id="1072105"/>
    <lineage>
        <taxon>Eukaryota</taxon>
        <taxon>Fungi</taxon>
        <taxon>Dikarya</taxon>
        <taxon>Ascomycota</taxon>
        <taxon>Saccharomycotina</taxon>
        <taxon>Saccharomycetes</taxon>
        <taxon>Saccharomycetales</taxon>
        <taxon>Saccharomycetaceae</taxon>
        <taxon>Lachancea</taxon>
    </lineage>
</organism>
<dbReference type="GO" id="GO:0031417">
    <property type="term" value="C:NatC complex"/>
    <property type="evidence" value="ECO:0007669"/>
    <property type="project" value="EnsemblFungi"/>
</dbReference>
<dbReference type="InterPro" id="IPR057983">
    <property type="entry name" value="NAA35-like_N"/>
</dbReference>
<dbReference type="Pfam" id="PF04112">
    <property type="entry name" value="Mak10"/>
    <property type="match status" value="1"/>
</dbReference>
<evidence type="ECO:0000259" key="4">
    <source>
        <dbReference type="Pfam" id="PF04112"/>
    </source>
</evidence>
<dbReference type="InterPro" id="IPR007244">
    <property type="entry name" value="Naa35_N"/>
</dbReference>
<dbReference type="PANTHER" id="PTHR21373">
    <property type="entry name" value="GLUCOSE REPRESSIBLE PROTEIN MAK10"/>
    <property type="match status" value="1"/>
</dbReference>
<reference evidence="7" key="1">
    <citation type="submission" date="2016-03" db="EMBL/GenBank/DDBJ databases">
        <authorList>
            <person name="Devillers H."/>
        </authorList>
    </citation>
    <scope>NUCLEOTIDE SEQUENCE [LARGE SCALE GENOMIC DNA]</scope>
</reference>
<feature type="domain" description="NAA35-like N-terminal" evidence="4">
    <location>
        <begin position="34"/>
        <end position="195"/>
    </location>
</feature>
<keyword evidence="7" id="KW-1185">Reference proteome</keyword>
<keyword evidence="3" id="KW-0963">Cytoplasm</keyword>
<protein>
    <submittedName>
        <fullName evidence="6">LADA_0G13520g1_1</fullName>
    </submittedName>
</protein>
<dbReference type="STRING" id="1266660.A0A1G4JVN7"/>
<evidence type="ECO:0000259" key="5">
    <source>
        <dbReference type="Pfam" id="PF25789"/>
    </source>
</evidence>
<comment type="similarity">
    <text evidence="2">Belongs to the MAK10 family.</text>
</comment>
<evidence type="ECO:0000313" key="7">
    <source>
        <dbReference type="Proteomes" id="UP000190274"/>
    </source>
</evidence>
<feature type="domain" description="NAA35-like TPR repeats" evidence="5">
    <location>
        <begin position="315"/>
        <end position="644"/>
    </location>
</feature>
<dbReference type="EMBL" id="LT598457">
    <property type="protein sequence ID" value="SCU95107.1"/>
    <property type="molecule type" value="Genomic_DNA"/>
</dbReference>
<dbReference type="InterPro" id="IPR057982">
    <property type="entry name" value="TPR_NAA35"/>
</dbReference>
<dbReference type="Pfam" id="PF25789">
    <property type="entry name" value="TPR_NAA35"/>
    <property type="match status" value="1"/>
</dbReference>
<name>A0A1G4JVN7_9SACH</name>
<evidence type="ECO:0000256" key="3">
    <source>
        <dbReference type="ARBA" id="ARBA00022490"/>
    </source>
</evidence>
<evidence type="ECO:0000256" key="2">
    <source>
        <dbReference type="ARBA" id="ARBA00006289"/>
    </source>
</evidence>
<dbReference type="OrthoDB" id="269405at2759"/>
<sequence length="763" mass="87418">MEGLEAQLRRLRLDKGLVDVTSEFRELASRMVPESVIKAPSFDLFEGTHSLEIDNPKLDSSLLALTEKELNFDCTKVYGEATEQKVEFVTAVVDRLCRTIVLWLNDFQTLPTTVLSCRYVAHILCQFTEDPCADLSSCQLETGDELFDQVLASCVIAVCYFVKFVQTLFKAGVVYEEEDLNCNAMGLNVLSTVQLPTVKSHLARSQKLLEKSYPQAHQLQMLLMLLMHLVEVYGLLPTYFGSTSQVDHEHTLNKLIETSRDLEQFPLPDGTVYQGAFSAVIQKKMSNQFPPRDIILPTGKEYTALADMVQDLRFVLSVDQAKTVTEIAQFSRFFNRVRPLHVVARAFYPLNLMRDDQTVLAQYTFDEYSQLHLEEFSFCDTELYKLLKNEPQTSGVKQKFQDFLQEISGALFEWYQTSSQNPCRSRQGFNRQLLMWDSLQAQIETYELELESQGIADQLEDGSSFMPLTTWVFYMKLRAMLDFVLKGFELDVYKPWEFFSMFWYSYYLAQHLENTLHRVLNFIEARIDSMVALNKKIKKLKAGEKKEKLREAYRAGMSSQMPVLMKNKDFIKYSLLDCSVIKILSLAQVFQFAVLKSFGLIDNQHPGSGRFSSPERVHKLRFKTFASIGVPELPSYGSFQQSLQDFVITEPMFETKLARSLDFNEVELSKVKSSLQSVFQDIEADSGQTRARAGTQLVQKQALEYYQGLLRSTDALIINGKTLRSKLGNRRRDDLSTAYTVGISRTQGGCSYFPLLKLDQRKP</sequence>
<dbReference type="Proteomes" id="UP000190274">
    <property type="component" value="Chromosome G"/>
</dbReference>
<gene>
    <name evidence="6" type="ORF">LADA_0G13520G</name>
</gene>
<dbReference type="PANTHER" id="PTHR21373:SF0">
    <property type="entry name" value="N-ALPHA-ACETYLTRANSFERASE 35, NATC AUXILIARY SUBUNIT"/>
    <property type="match status" value="1"/>
</dbReference>
<accession>A0A1G4JVN7</accession>
<dbReference type="GO" id="GO:0016236">
    <property type="term" value="P:macroautophagy"/>
    <property type="evidence" value="ECO:0007669"/>
    <property type="project" value="EnsemblFungi"/>
</dbReference>
<comment type="subcellular location">
    <subcellularLocation>
        <location evidence="1">Cytoplasm</location>
    </subcellularLocation>
</comment>
<dbReference type="GO" id="GO:0004596">
    <property type="term" value="F:protein-N-terminal amino-acid acetyltransferase activity"/>
    <property type="evidence" value="ECO:0007669"/>
    <property type="project" value="EnsemblFungi"/>
</dbReference>
<evidence type="ECO:0000313" key="6">
    <source>
        <dbReference type="EMBL" id="SCU95107.1"/>
    </source>
</evidence>
<evidence type="ECO:0000256" key="1">
    <source>
        <dbReference type="ARBA" id="ARBA00004496"/>
    </source>
</evidence>